<comment type="caution">
    <text evidence="2">The sequence shown here is derived from an EMBL/GenBank/DDBJ whole genome shotgun (WGS) entry which is preliminary data.</text>
</comment>
<keyword evidence="3" id="KW-1185">Reference proteome</keyword>
<dbReference type="AlphaFoldDB" id="A0AAV6VWV5"/>
<protein>
    <submittedName>
        <fullName evidence="2">Uncharacterized protein</fullName>
    </submittedName>
</protein>
<feature type="signal peptide" evidence="1">
    <location>
        <begin position="1"/>
        <end position="20"/>
    </location>
</feature>
<proteinExistence type="predicted"/>
<accession>A0AAV6VWV5</accession>
<dbReference type="EMBL" id="JAFNEN010000022">
    <property type="protein sequence ID" value="KAG8199961.1"/>
    <property type="molecule type" value="Genomic_DNA"/>
</dbReference>
<evidence type="ECO:0000313" key="2">
    <source>
        <dbReference type="EMBL" id="KAG8199961.1"/>
    </source>
</evidence>
<dbReference type="Proteomes" id="UP000827092">
    <property type="component" value="Unassembled WGS sequence"/>
</dbReference>
<feature type="chain" id="PRO_5043921999" evidence="1">
    <location>
        <begin position="21"/>
        <end position="83"/>
    </location>
</feature>
<name>A0AAV6VWV5_9ARAC</name>
<evidence type="ECO:0000313" key="3">
    <source>
        <dbReference type="Proteomes" id="UP000827092"/>
    </source>
</evidence>
<keyword evidence="1" id="KW-0732">Signal</keyword>
<organism evidence="2 3">
    <name type="scientific">Oedothorax gibbosus</name>
    <dbReference type="NCBI Taxonomy" id="931172"/>
    <lineage>
        <taxon>Eukaryota</taxon>
        <taxon>Metazoa</taxon>
        <taxon>Ecdysozoa</taxon>
        <taxon>Arthropoda</taxon>
        <taxon>Chelicerata</taxon>
        <taxon>Arachnida</taxon>
        <taxon>Araneae</taxon>
        <taxon>Araneomorphae</taxon>
        <taxon>Entelegynae</taxon>
        <taxon>Araneoidea</taxon>
        <taxon>Linyphiidae</taxon>
        <taxon>Erigoninae</taxon>
        <taxon>Oedothorax</taxon>
    </lineage>
</organism>
<evidence type="ECO:0000256" key="1">
    <source>
        <dbReference type="SAM" id="SignalP"/>
    </source>
</evidence>
<sequence>MTSLSKVLLTLQYVATLGMGYTLSAEPSLVHVAKRSTSVAVSTLPVKTGACFDATSCANFMVDETDCVNFGDSLFSYRMRFRS</sequence>
<reference evidence="2 3" key="1">
    <citation type="journal article" date="2022" name="Nat. Ecol. Evol.">
        <title>A masculinizing supergene underlies an exaggerated male reproductive morph in a spider.</title>
        <authorList>
            <person name="Hendrickx F."/>
            <person name="De Corte Z."/>
            <person name="Sonet G."/>
            <person name="Van Belleghem S.M."/>
            <person name="Kostlbacher S."/>
            <person name="Vangestel C."/>
        </authorList>
    </citation>
    <scope>NUCLEOTIDE SEQUENCE [LARGE SCALE GENOMIC DNA]</scope>
    <source>
        <strain evidence="2">W744_W776</strain>
    </source>
</reference>
<gene>
    <name evidence="2" type="ORF">JTE90_006206</name>
</gene>